<dbReference type="InterPro" id="IPR003594">
    <property type="entry name" value="HATPase_dom"/>
</dbReference>
<organism evidence="12 14">
    <name type="scientific">Aliidiomarina maris</name>
    <dbReference type="NCBI Taxonomy" id="531312"/>
    <lineage>
        <taxon>Bacteria</taxon>
        <taxon>Pseudomonadati</taxon>
        <taxon>Pseudomonadota</taxon>
        <taxon>Gammaproteobacteria</taxon>
        <taxon>Alteromonadales</taxon>
        <taxon>Idiomarinaceae</taxon>
        <taxon>Aliidiomarina</taxon>
    </lineage>
</organism>
<comment type="catalytic activity">
    <reaction evidence="1">
        <text>ATP + protein L-histidine = ADP + protein N-phospho-L-histidine.</text>
        <dbReference type="EC" id="2.7.13.3"/>
    </reaction>
</comment>
<dbReference type="EC" id="2.7.13.3" evidence="3"/>
<dbReference type="Proteomes" id="UP000287865">
    <property type="component" value="Unassembled WGS sequence"/>
</dbReference>
<evidence type="ECO:0000256" key="8">
    <source>
        <dbReference type="ARBA" id="ARBA00022989"/>
    </source>
</evidence>
<reference evidence="13 15" key="1">
    <citation type="journal article" date="2018" name="Front. Microbiol.">
        <title>Genome-Based Analysis Reveals the Taxonomy and Diversity of the Family Idiomarinaceae.</title>
        <authorList>
            <person name="Liu Y."/>
            <person name="Lai Q."/>
            <person name="Shao Z."/>
        </authorList>
    </citation>
    <scope>NUCLEOTIDE SEQUENCE [LARGE SCALE GENOMIC DNA]</scope>
    <source>
        <strain evidence="13 15">CF12-14</strain>
    </source>
</reference>
<dbReference type="InterPro" id="IPR004358">
    <property type="entry name" value="Sig_transdc_His_kin-like_C"/>
</dbReference>
<dbReference type="PRINTS" id="PR00344">
    <property type="entry name" value="BCTRLSENSOR"/>
</dbReference>
<dbReference type="PROSITE" id="PS50109">
    <property type="entry name" value="HIS_KIN"/>
    <property type="match status" value="1"/>
</dbReference>
<dbReference type="OrthoDB" id="9809567at2"/>
<evidence type="ECO:0000256" key="3">
    <source>
        <dbReference type="ARBA" id="ARBA00012438"/>
    </source>
</evidence>
<evidence type="ECO:0000313" key="12">
    <source>
        <dbReference type="EMBL" id="RAJ98441.1"/>
    </source>
</evidence>
<dbReference type="Pfam" id="PF02518">
    <property type="entry name" value="HATPase_c"/>
    <property type="match status" value="1"/>
</dbReference>
<feature type="transmembrane region" description="Helical" evidence="10">
    <location>
        <begin position="162"/>
        <end position="182"/>
    </location>
</feature>
<comment type="subcellular location">
    <subcellularLocation>
        <location evidence="2">Membrane</location>
    </subcellularLocation>
</comment>
<protein>
    <recommendedName>
        <fullName evidence="3">histidine kinase</fullName>
        <ecNumber evidence="3">2.7.13.3</ecNumber>
    </recommendedName>
</protein>
<keyword evidence="8 10" id="KW-1133">Transmembrane helix</keyword>
<dbReference type="InterPro" id="IPR036890">
    <property type="entry name" value="HATPase_C_sf"/>
</dbReference>
<evidence type="ECO:0000256" key="4">
    <source>
        <dbReference type="ARBA" id="ARBA00022553"/>
    </source>
</evidence>
<dbReference type="Proteomes" id="UP000249203">
    <property type="component" value="Unassembled WGS sequence"/>
</dbReference>
<proteinExistence type="predicted"/>
<comment type="caution">
    <text evidence="12">The sequence shown here is derived from an EMBL/GenBank/DDBJ whole genome shotgun (WGS) entry which is preliminary data.</text>
</comment>
<dbReference type="Gene3D" id="3.30.565.10">
    <property type="entry name" value="Histidine kinase-like ATPase, C-terminal domain"/>
    <property type="match status" value="1"/>
</dbReference>
<keyword evidence="15" id="KW-1185">Reference proteome</keyword>
<accession>A0A327WZ37</accession>
<dbReference type="SUPFAM" id="SSF55874">
    <property type="entry name" value="ATPase domain of HSP90 chaperone/DNA topoisomerase II/histidine kinase"/>
    <property type="match status" value="1"/>
</dbReference>
<dbReference type="Gene3D" id="1.10.287.130">
    <property type="match status" value="1"/>
</dbReference>
<evidence type="ECO:0000313" key="15">
    <source>
        <dbReference type="Proteomes" id="UP000287865"/>
    </source>
</evidence>
<dbReference type="InterPro" id="IPR005467">
    <property type="entry name" value="His_kinase_dom"/>
</dbReference>
<dbReference type="EMBL" id="PIPK01000005">
    <property type="protein sequence ID" value="RUO24745.1"/>
    <property type="molecule type" value="Genomic_DNA"/>
</dbReference>
<dbReference type="InterPro" id="IPR036097">
    <property type="entry name" value="HisK_dim/P_sf"/>
</dbReference>
<name>A0A327WZ37_9GAMM</name>
<keyword evidence="5" id="KW-0808">Transferase</keyword>
<evidence type="ECO:0000256" key="9">
    <source>
        <dbReference type="ARBA" id="ARBA00023136"/>
    </source>
</evidence>
<evidence type="ECO:0000256" key="2">
    <source>
        <dbReference type="ARBA" id="ARBA00004370"/>
    </source>
</evidence>
<evidence type="ECO:0000313" key="13">
    <source>
        <dbReference type="EMBL" id="RUO24745.1"/>
    </source>
</evidence>
<evidence type="ECO:0000313" key="14">
    <source>
        <dbReference type="Proteomes" id="UP000249203"/>
    </source>
</evidence>
<evidence type="ECO:0000256" key="1">
    <source>
        <dbReference type="ARBA" id="ARBA00000085"/>
    </source>
</evidence>
<keyword evidence="4" id="KW-0597">Phosphoprotein</keyword>
<sequence>MSIKRRTVITSGFLILFVLPSFAWLLNLAFTKAVTESFDARLQALLNVVIAELHVTPEGGLSMVESLGDRRFNEVYSGWYWQLATDNEPIAASRSLWDQRLTPNPDGTVGNLILRDGIGPQDQRLRVAERDVLLTGYPDVIHVMVGGDTREIVAEVRAFQSVLWPGIVAIGALLGVFLVLQLRWSLAPLRRMQFSLARFRRGQQTRLQGRFPVELQGVVDALNDVLARDERLLARGRETAANLAHSLKTPLAVLKTYVGQLQPEHGRMLGQEITRMEQVIQYQLARANAAGAHQLTQAIDARQALTPVLTMFSRVCQNRGLAFNVRGDTCMWLIAAEDLQEIIGNLLENASKHAHSQIELNFDTQLGILVSDDGPGIDLAEGENIFQRGVRLDEQTPGSGIGLAIVAELVDAYAGSIQLGLSPLGGLEVHIQFPTAIA</sequence>
<dbReference type="RefSeq" id="WP_111569276.1">
    <property type="nucleotide sequence ID" value="NZ_PIPK01000005.1"/>
</dbReference>
<dbReference type="InterPro" id="IPR050428">
    <property type="entry name" value="TCS_sensor_his_kinase"/>
</dbReference>
<evidence type="ECO:0000256" key="10">
    <source>
        <dbReference type="SAM" id="Phobius"/>
    </source>
</evidence>
<dbReference type="GO" id="GO:0000155">
    <property type="term" value="F:phosphorelay sensor kinase activity"/>
    <property type="evidence" value="ECO:0007669"/>
    <property type="project" value="InterPro"/>
</dbReference>
<feature type="domain" description="Histidine kinase" evidence="11">
    <location>
        <begin position="242"/>
        <end position="437"/>
    </location>
</feature>
<reference evidence="12 14" key="2">
    <citation type="submission" date="2018-06" db="EMBL/GenBank/DDBJ databases">
        <title>Genomic Encyclopedia of Type Strains, Phase III (KMG-III): the genomes of soil and plant-associated and newly described type strains.</title>
        <authorList>
            <person name="Whitman W."/>
        </authorList>
    </citation>
    <scope>NUCLEOTIDE SEQUENCE [LARGE SCALE GENOMIC DNA]</scope>
    <source>
        <strain evidence="12 14">CGMCC 1.15366</strain>
    </source>
</reference>
<dbReference type="PANTHER" id="PTHR45436:SF5">
    <property type="entry name" value="SENSOR HISTIDINE KINASE TRCS"/>
    <property type="match status" value="1"/>
</dbReference>
<evidence type="ECO:0000259" key="11">
    <source>
        <dbReference type="PROSITE" id="PS50109"/>
    </source>
</evidence>
<evidence type="ECO:0000256" key="6">
    <source>
        <dbReference type="ARBA" id="ARBA00022692"/>
    </source>
</evidence>
<dbReference type="EMBL" id="QLMD01000005">
    <property type="protein sequence ID" value="RAJ98441.1"/>
    <property type="molecule type" value="Genomic_DNA"/>
</dbReference>
<evidence type="ECO:0000256" key="5">
    <source>
        <dbReference type="ARBA" id="ARBA00022679"/>
    </source>
</evidence>
<dbReference type="SUPFAM" id="SSF47384">
    <property type="entry name" value="Homodimeric domain of signal transducing histidine kinase"/>
    <property type="match status" value="1"/>
</dbReference>
<gene>
    <name evidence="12" type="ORF">B0I24_105194</name>
    <name evidence="13" type="ORF">CWE07_06785</name>
</gene>
<keyword evidence="7 12" id="KW-0418">Kinase</keyword>
<dbReference type="PANTHER" id="PTHR45436">
    <property type="entry name" value="SENSOR HISTIDINE KINASE YKOH"/>
    <property type="match status" value="1"/>
</dbReference>
<evidence type="ECO:0000256" key="7">
    <source>
        <dbReference type="ARBA" id="ARBA00022777"/>
    </source>
</evidence>
<dbReference type="GO" id="GO:0005886">
    <property type="term" value="C:plasma membrane"/>
    <property type="evidence" value="ECO:0007669"/>
    <property type="project" value="TreeGrafter"/>
</dbReference>
<dbReference type="AlphaFoldDB" id="A0A327WZ37"/>
<keyword evidence="6 10" id="KW-0812">Transmembrane</keyword>
<dbReference type="SMART" id="SM00387">
    <property type="entry name" value="HATPase_c"/>
    <property type="match status" value="1"/>
</dbReference>
<keyword evidence="9 10" id="KW-0472">Membrane</keyword>